<proteinExistence type="predicted"/>
<keyword evidence="2" id="KW-1185">Reference proteome</keyword>
<reference evidence="1 2" key="1">
    <citation type="submission" date="2024-01" db="EMBL/GenBank/DDBJ databases">
        <title>The genomes of 5 underutilized Papilionoideae crops provide insights into root nodulation and disease resistanc.</title>
        <authorList>
            <person name="Jiang F."/>
        </authorList>
    </citation>
    <scope>NUCLEOTIDE SEQUENCE [LARGE SCALE GENOMIC DNA]</scope>
    <source>
        <strain evidence="1">JINMINGXINNONG_FW02</strain>
        <tissue evidence="1">Leaves</tissue>
    </source>
</reference>
<organism evidence="1 2">
    <name type="scientific">Phaseolus coccineus</name>
    <name type="common">Scarlet runner bean</name>
    <name type="synonym">Phaseolus multiflorus</name>
    <dbReference type="NCBI Taxonomy" id="3886"/>
    <lineage>
        <taxon>Eukaryota</taxon>
        <taxon>Viridiplantae</taxon>
        <taxon>Streptophyta</taxon>
        <taxon>Embryophyta</taxon>
        <taxon>Tracheophyta</taxon>
        <taxon>Spermatophyta</taxon>
        <taxon>Magnoliopsida</taxon>
        <taxon>eudicotyledons</taxon>
        <taxon>Gunneridae</taxon>
        <taxon>Pentapetalae</taxon>
        <taxon>rosids</taxon>
        <taxon>fabids</taxon>
        <taxon>Fabales</taxon>
        <taxon>Fabaceae</taxon>
        <taxon>Papilionoideae</taxon>
        <taxon>50 kb inversion clade</taxon>
        <taxon>NPAAA clade</taxon>
        <taxon>indigoferoid/millettioid clade</taxon>
        <taxon>Phaseoleae</taxon>
        <taxon>Phaseolus</taxon>
    </lineage>
</organism>
<evidence type="ECO:0000313" key="1">
    <source>
        <dbReference type="EMBL" id="KAK7331551.1"/>
    </source>
</evidence>
<comment type="caution">
    <text evidence="1">The sequence shown here is derived from an EMBL/GenBank/DDBJ whole genome shotgun (WGS) entry which is preliminary data.</text>
</comment>
<name>A0AAN9QDU2_PHACN</name>
<protein>
    <submittedName>
        <fullName evidence="1">Uncharacterized protein</fullName>
    </submittedName>
</protein>
<accession>A0AAN9QDU2</accession>
<dbReference type="EMBL" id="JAYMYR010000011">
    <property type="protein sequence ID" value="KAK7331551.1"/>
    <property type="molecule type" value="Genomic_DNA"/>
</dbReference>
<dbReference type="AlphaFoldDB" id="A0AAN9QDU2"/>
<evidence type="ECO:0000313" key="2">
    <source>
        <dbReference type="Proteomes" id="UP001374584"/>
    </source>
</evidence>
<sequence>MYSKFVHTLFVLAKYLCHIKKIRREDVCNRDFKDCCMRMRLSVITLFCSKAKILRKKGDDTRIYGKRTHLIHFKEKMGIRLVTRLMYG</sequence>
<dbReference type="Proteomes" id="UP001374584">
    <property type="component" value="Unassembled WGS sequence"/>
</dbReference>
<gene>
    <name evidence="1" type="ORF">VNO80_28287</name>
</gene>